<dbReference type="InterPro" id="IPR051217">
    <property type="entry name" value="Insect_Cuticle_Struc_Prot"/>
</dbReference>
<dbReference type="PANTHER" id="PTHR12236">
    <property type="entry name" value="STRUCTURAL CONTITUENT OF CUTICLE"/>
    <property type="match status" value="1"/>
</dbReference>
<dbReference type="AlphaFoldDB" id="A0A1B6IMP8"/>
<dbReference type="EMBL" id="GECU01019506">
    <property type="protein sequence ID" value="JAS88200.1"/>
    <property type="molecule type" value="Transcribed_RNA"/>
</dbReference>
<dbReference type="PANTHER" id="PTHR12236:SF86">
    <property type="entry name" value="CCP84AC-RELATED"/>
    <property type="match status" value="1"/>
</dbReference>
<keyword evidence="1 2" id="KW-0193">Cuticle</keyword>
<feature type="region of interest" description="Disordered" evidence="3">
    <location>
        <begin position="254"/>
        <end position="323"/>
    </location>
</feature>
<reference evidence="4" key="1">
    <citation type="submission" date="2015-11" db="EMBL/GenBank/DDBJ databases">
        <title>De novo transcriptome assembly of four potential Pierce s Disease insect vectors from Arizona vineyards.</title>
        <authorList>
            <person name="Tassone E.E."/>
        </authorList>
    </citation>
    <scope>NUCLEOTIDE SEQUENCE</scope>
</reference>
<dbReference type="InterPro" id="IPR031311">
    <property type="entry name" value="CHIT_BIND_RR_consensus"/>
</dbReference>
<organism evidence="4">
    <name type="scientific">Homalodisca liturata</name>
    <dbReference type="NCBI Taxonomy" id="320908"/>
    <lineage>
        <taxon>Eukaryota</taxon>
        <taxon>Metazoa</taxon>
        <taxon>Ecdysozoa</taxon>
        <taxon>Arthropoda</taxon>
        <taxon>Hexapoda</taxon>
        <taxon>Insecta</taxon>
        <taxon>Pterygota</taxon>
        <taxon>Neoptera</taxon>
        <taxon>Paraneoptera</taxon>
        <taxon>Hemiptera</taxon>
        <taxon>Auchenorrhyncha</taxon>
        <taxon>Membracoidea</taxon>
        <taxon>Cicadellidae</taxon>
        <taxon>Cicadellinae</taxon>
        <taxon>Proconiini</taxon>
        <taxon>Homalodisca</taxon>
    </lineage>
</organism>
<feature type="compositionally biased region" description="Low complexity" evidence="3">
    <location>
        <begin position="271"/>
        <end position="309"/>
    </location>
</feature>
<dbReference type="Pfam" id="PF00379">
    <property type="entry name" value="Chitin_bind_4"/>
    <property type="match status" value="1"/>
</dbReference>
<feature type="region of interest" description="Disordered" evidence="3">
    <location>
        <begin position="50"/>
        <end position="71"/>
    </location>
</feature>
<evidence type="ECO:0000313" key="4">
    <source>
        <dbReference type="EMBL" id="JAS88200.1"/>
    </source>
</evidence>
<dbReference type="InterPro" id="IPR000618">
    <property type="entry name" value="Insect_cuticle"/>
</dbReference>
<dbReference type="GO" id="GO:0042302">
    <property type="term" value="F:structural constituent of cuticle"/>
    <property type="evidence" value="ECO:0007669"/>
    <property type="project" value="UniProtKB-UniRule"/>
</dbReference>
<protein>
    <submittedName>
        <fullName evidence="4">Uncharacterized protein</fullName>
    </submittedName>
</protein>
<accession>A0A1B6IMP8</accession>
<evidence type="ECO:0000256" key="3">
    <source>
        <dbReference type="SAM" id="MobiDB-lite"/>
    </source>
</evidence>
<dbReference type="PROSITE" id="PS51155">
    <property type="entry name" value="CHIT_BIND_RR_2"/>
    <property type="match status" value="1"/>
</dbReference>
<sequence>FKTHQETNDGKQVRGMYSVGEPNGDLRVVTYTADSAHGFQAVVQVHPAGSPASLTSSERKLYSSGNSHKKTNANIENDFRAVTPPLSSNQTANENHNQIMQRLSEENKDKSKLEFRIITTESNHDIPESMSQPTNEDGKEIMTLLKELPPATNKQVPKIEYIFEDDQEEGFVGDPSLYRNSQDNPSEGPQIIPVKIQEDPLVVKTDVEPESNIDMSTYSPILSSDDDIVTMTYEGNQNEQITFDYSNVQISNENKQQVHPSQNTDDKELNKSSVSKESSSSLLNPKLQEYINSNNSNNIQNSSDQQNASTDISPTEDYKSSEDYTTTEIINNLKIEIPNHKFIELSNTFSSN</sequence>
<name>A0A1B6IMP8_9HEMI</name>
<evidence type="ECO:0000256" key="2">
    <source>
        <dbReference type="PROSITE-ProRule" id="PRU00497"/>
    </source>
</evidence>
<evidence type="ECO:0000256" key="1">
    <source>
        <dbReference type="ARBA" id="ARBA00022460"/>
    </source>
</evidence>
<feature type="non-terminal residue" evidence="4">
    <location>
        <position position="352"/>
    </location>
</feature>
<feature type="non-terminal residue" evidence="4">
    <location>
        <position position="1"/>
    </location>
</feature>
<dbReference type="PROSITE" id="PS00233">
    <property type="entry name" value="CHIT_BIND_RR_1"/>
    <property type="match status" value="1"/>
</dbReference>
<dbReference type="GO" id="GO:0005615">
    <property type="term" value="C:extracellular space"/>
    <property type="evidence" value="ECO:0007669"/>
    <property type="project" value="TreeGrafter"/>
</dbReference>
<proteinExistence type="predicted"/>
<gene>
    <name evidence="4" type="ORF">g.574</name>
</gene>
<feature type="compositionally biased region" description="Polar residues" evidence="3">
    <location>
        <begin position="254"/>
        <end position="263"/>
    </location>
</feature>
<dbReference type="GO" id="GO:0031012">
    <property type="term" value="C:extracellular matrix"/>
    <property type="evidence" value="ECO:0007669"/>
    <property type="project" value="TreeGrafter"/>
</dbReference>